<organism evidence="3 4">
    <name type="scientific">Micrococcoides hystricis</name>
    <dbReference type="NCBI Taxonomy" id="1572761"/>
    <lineage>
        <taxon>Bacteria</taxon>
        <taxon>Bacillati</taxon>
        <taxon>Actinomycetota</taxon>
        <taxon>Actinomycetes</taxon>
        <taxon>Micrococcales</taxon>
        <taxon>Micrococcaceae</taxon>
        <taxon>Micrococcoides</taxon>
    </lineage>
</organism>
<dbReference type="RefSeq" id="WP_377460391.1">
    <property type="nucleotide sequence ID" value="NZ_JBHLUB010000032.1"/>
</dbReference>
<gene>
    <name evidence="3" type="ORF">ACFFFR_10920</name>
</gene>
<dbReference type="SMART" id="SM00507">
    <property type="entry name" value="HNHc"/>
    <property type="match status" value="1"/>
</dbReference>
<keyword evidence="3" id="KW-0540">Nuclease</keyword>
<feature type="compositionally biased region" description="Basic and acidic residues" evidence="1">
    <location>
        <begin position="173"/>
        <end position="184"/>
    </location>
</feature>
<dbReference type="InterPro" id="IPR003615">
    <property type="entry name" value="HNH_nuc"/>
</dbReference>
<protein>
    <submittedName>
        <fullName evidence="3">HNH endonuclease signature motif containing protein</fullName>
    </submittedName>
</protein>
<accession>A0ABV6PCP4</accession>
<evidence type="ECO:0000313" key="4">
    <source>
        <dbReference type="Proteomes" id="UP001589862"/>
    </source>
</evidence>
<feature type="compositionally biased region" description="Polar residues" evidence="1">
    <location>
        <begin position="323"/>
        <end position="332"/>
    </location>
</feature>
<keyword evidence="3" id="KW-0378">Hydrolase</keyword>
<dbReference type="Gene3D" id="1.10.30.50">
    <property type="match status" value="1"/>
</dbReference>
<comment type="caution">
    <text evidence="3">The sequence shown here is derived from an EMBL/GenBank/DDBJ whole genome shotgun (WGS) entry which is preliminary data.</text>
</comment>
<evidence type="ECO:0000313" key="3">
    <source>
        <dbReference type="EMBL" id="MFC0582880.1"/>
    </source>
</evidence>
<feature type="domain" description="HNH nuclease" evidence="2">
    <location>
        <begin position="461"/>
        <end position="513"/>
    </location>
</feature>
<dbReference type="EMBL" id="JBHLUB010000032">
    <property type="protein sequence ID" value="MFC0582880.1"/>
    <property type="molecule type" value="Genomic_DNA"/>
</dbReference>
<dbReference type="CDD" id="cd00085">
    <property type="entry name" value="HNHc"/>
    <property type="match status" value="1"/>
</dbReference>
<name>A0ABV6PCP4_9MICC</name>
<feature type="region of interest" description="Disordered" evidence="1">
    <location>
        <begin position="302"/>
        <end position="337"/>
    </location>
</feature>
<dbReference type="GO" id="GO:0004519">
    <property type="term" value="F:endonuclease activity"/>
    <property type="evidence" value="ECO:0007669"/>
    <property type="project" value="UniProtKB-KW"/>
</dbReference>
<keyword evidence="3" id="KW-0255">Endonuclease</keyword>
<evidence type="ECO:0000256" key="1">
    <source>
        <dbReference type="SAM" id="MobiDB-lite"/>
    </source>
</evidence>
<dbReference type="Proteomes" id="UP001589862">
    <property type="component" value="Unassembled WGS sequence"/>
</dbReference>
<evidence type="ECO:0000259" key="2">
    <source>
        <dbReference type="SMART" id="SM00507"/>
    </source>
</evidence>
<keyword evidence="4" id="KW-1185">Reference proteome</keyword>
<reference evidence="3 4" key="1">
    <citation type="submission" date="2024-09" db="EMBL/GenBank/DDBJ databases">
        <authorList>
            <person name="Sun Q."/>
            <person name="Mori K."/>
        </authorList>
    </citation>
    <scope>NUCLEOTIDE SEQUENCE [LARGE SCALE GENOMIC DNA]</scope>
    <source>
        <strain evidence="3 4">NCAIM B.02604</strain>
    </source>
</reference>
<proteinExistence type="predicted"/>
<sequence>MTTAQPHNGHHTHPHLDDQLRDSLTAVIAARGQQPQTPRWKNEHNELLRRYLAAAHFEESFFALLTFAQQDRPTLTAAELSAEFFVRIDEGKILRRASVEYAHAHRIEPQRARHLLLLAVNLHHFGQQILHQLRTGQISVTAAELAASKLNSIPEPSPKKQHNGEPWDPGAYEDARQKAQEAKRKLGEGLADLAEATTSEGDYKTKANQLRDEHHPEPAHIRHAKAVQKRYVRTRPAPDGMAHLEAYLPAADVILIVRTLKAIADRHRAEGLAKNRTGQQLFADVAVDLLLAARGLADAGSSDAASADRNGIAHPAGPEPPVSSASPHTAQAGSARHRQTIAPIQPKLFLSVTLAEWINLGGYLNTERMGYLKQHYPQLYSQAERNRIHYTTPVAQRTRNYPEGLLESGARAHAIGSGQQLDTAASAQLTAQAAMVSLLLTDPATGYPLGTGKRVHRASVQVTELVTVRDQTCRYPGCQQPALDCELDHVDEFSSGGRTGYENTIRLCRTHHGGKSADWWSVIPAPERGDGALCFTDPDTGNKHYSQPPLPLDEKAWRQYRTELDAANPPPF</sequence>
<feature type="region of interest" description="Disordered" evidence="1">
    <location>
        <begin position="150"/>
        <end position="184"/>
    </location>
</feature>